<name>A0ABU8XX42_9PROT</name>
<dbReference type="EMBL" id="JBBLZC010000034">
    <property type="protein sequence ID" value="MEK0085777.1"/>
    <property type="molecule type" value="Genomic_DNA"/>
</dbReference>
<feature type="chain" id="PRO_5045177039" evidence="1">
    <location>
        <begin position="30"/>
        <end position="237"/>
    </location>
</feature>
<evidence type="ECO:0000313" key="3">
    <source>
        <dbReference type="EMBL" id="MEK0085777.1"/>
    </source>
</evidence>
<evidence type="ECO:0000313" key="4">
    <source>
        <dbReference type="Proteomes" id="UP001375743"/>
    </source>
</evidence>
<dbReference type="Pfam" id="PF20533">
    <property type="entry name" value="DUF6748"/>
    <property type="match status" value="1"/>
</dbReference>
<proteinExistence type="predicted"/>
<feature type="signal peptide" evidence="1">
    <location>
        <begin position="1"/>
        <end position="29"/>
    </location>
</feature>
<organism evidence="3 4">
    <name type="scientific">Benzoatithermus flavus</name>
    <dbReference type="NCBI Taxonomy" id="3108223"/>
    <lineage>
        <taxon>Bacteria</taxon>
        <taxon>Pseudomonadati</taxon>
        <taxon>Pseudomonadota</taxon>
        <taxon>Alphaproteobacteria</taxon>
        <taxon>Geminicoccales</taxon>
        <taxon>Geminicoccaceae</taxon>
        <taxon>Benzoatithermus</taxon>
    </lineage>
</organism>
<dbReference type="PROSITE" id="PS51257">
    <property type="entry name" value="PROKAR_LIPOPROTEIN"/>
    <property type="match status" value="1"/>
</dbReference>
<keyword evidence="1" id="KW-0732">Signal</keyword>
<evidence type="ECO:0000256" key="1">
    <source>
        <dbReference type="SAM" id="SignalP"/>
    </source>
</evidence>
<keyword evidence="4" id="KW-1185">Reference proteome</keyword>
<dbReference type="RefSeq" id="WP_418161627.1">
    <property type="nucleotide sequence ID" value="NZ_JBBLZC010000034.1"/>
</dbReference>
<comment type="caution">
    <text evidence="3">The sequence shown here is derived from an EMBL/GenBank/DDBJ whole genome shotgun (WGS) entry which is preliminary data.</text>
</comment>
<reference evidence="3 4" key="1">
    <citation type="submission" date="2024-01" db="EMBL/GenBank/DDBJ databases">
        <title>Multi-omics insights into the function and evolution of sodium benzoate biodegradation pathways in Benzoatithermus flavus gen. nov., sp. nov. from hot spring.</title>
        <authorList>
            <person name="Hu C.-J."/>
            <person name="Li W.-J."/>
        </authorList>
    </citation>
    <scope>NUCLEOTIDE SEQUENCE [LARGE SCALE GENOMIC DNA]</scope>
    <source>
        <strain evidence="3 4">SYSU G07066</strain>
    </source>
</reference>
<accession>A0ABU8XX42</accession>
<evidence type="ECO:0000259" key="2">
    <source>
        <dbReference type="Pfam" id="PF20533"/>
    </source>
</evidence>
<feature type="domain" description="DUF6748" evidence="2">
    <location>
        <begin position="50"/>
        <end position="236"/>
    </location>
</feature>
<gene>
    <name evidence="3" type="ORF">U1T56_21700</name>
</gene>
<dbReference type="InterPro" id="IPR046636">
    <property type="entry name" value="DUF6748"/>
</dbReference>
<protein>
    <submittedName>
        <fullName evidence="3">DUF6748 domain-containing protein</fullName>
    </submittedName>
</protein>
<sequence length="237" mass="24723">MRHAMARHRRLGLLCVAIAACGLIQAVRAAPEARAGNPDGIAQPALPGKFYRVRPDLRRCVSPLCGGYWVALVNRAATACADGTSRPECYVARIDRGSASAAGAGPIALVRGELRSERFPGFGQLGVLVARQAWRAAGRAPATGTWFGLRDVGIRCIAAPCFSIEARVLNTPDTRLVSGVDLDGVAAGRTDREAGYAALSRKDGLIATGRNVPVAHAGPAGNGVAMVASQFFLPLTP</sequence>
<dbReference type="Proteomes" id="UP001375743">
    <property type="component" value="Unassembled WGS sequence"/>
</dbReference>